<feature type="transmembrane region" description="Helical" evidence="1">
    <location>
        <begin position="12"/>
        <end position="31"/>
    </location>
</feature>
<proteinExistence type="predicted"/>
<organism evidence="2">
    <name type="scientific">marine sediment metagenome</name>
    <dbReference type="NCBI Taxonomy" id="412755"/>
    <lineage>
        <taxon>unclassified sequences</taxon>
        <taxon>metagenomes</taxon>
        <taxon>ecological metagenomes</taxon>
    </lineage>
</organism>
<dbReference type="AlphaFoldDB" id="X0TZ90"/>
<name>X0TZ90_9ZZZZ</name>
<gene>
    <name evidence="2" type="ORF">S01H1_26712</name>
</gene>
<accession>X0TZ90</accession>
<keyword evidence="1" id="KW-0812">Transmembrane</keyword>
<reference evidence="2" key="1">
    <citation type="journal article" date="2014" name="Front. Microbiol.">
        <title>High frequency of phylogenetically diverse reductive dehalogenase-homologous genes in deep subseafloor sedimentary metagenomes.</title>
        <authorList>
            <person name="Kawai M."/>
            <person name="Futagami T."/>
            <person name="Toyoda A."/>
            <person name="Takaki Y."/>
            <person name="Nishi S."/>
            <person name="Hori S."/>
            <person name="Arai W."/>
            <person name="Tsubouchi T."/>
            <person name="Morono Y."/>
            <person name="Uchiyama I."/>
            <person name="Ito T."/>
            <person name="Fujiyama A."/>
            <person name="Inagaki F."/>
            <person name="Takami H."/>
        </authorList>
    </citation>
    <scope>NUCLEOTIDE SEQUENCE</scope>
    <source>
        <strain evidence="2">Expedition CK06-06</strain>
    </source>
</reference>
<evidence type="ECO:0000313" key="2">
    <source>
        <dbReference type="EMBL" id="GAF98609.1"/>
    </source>
</evidence>
<keyword evidence="1" id="KW-1133">Transmembrane helix</keyword>
<feature type="non-terminal residue" evidence="2">
    <location>
        <position position="56"/>
    </location>
</feature>
<comment type="caution">
    <text evidence="2">The sequence shown here is derived from an EMBL/GenBank/DDBJ whole genome shotgun (WGS) entry which is preliminary data.</text>
</comment>
<keyword evidence="1" id="KW-0472">Membrane</keyword>
<evidence type="ECO:0000256" key="1">
    <source>
        <dbReference type="SAM" id="Phobius"/>
    </source>
</evidence>
<protein>
    <submittedName>
        <fullName evidence="2">Uncharacterized protein</fullName>
    </submittedName>
</protein>
<dbReference type="EMBL" id="BARS01016207">
    <property type="protein sequence ID" value="GAF98609.1"/>
    <property type="molecule type" value="Genomic_DNA"/>
</dbReference>
<sequence length="56" mass="6735">MKTIINFIKPDLKKVILFLILATPHILYLLYQYGGIEIIPIESWFYILFRYNILAF</sequence>